<reference evidence="3 5" key="2">
    <citation type="submission" date="2019-08" db="EMBL/GenBank/DDBJ databases">
        <title>Deep-cultivation of Planctomycetes and their phenomic and genomic characterization uncovers novel biology.</title>
        <authorList>
            <person name="Wiegand S."/>
            <person name="Jogler M."/>
            <person name="Boedeker C."/>
            <person name="Pinto D."/>
            <person name="Vollmers J."/>
            <person name="Rivas-Marin E."/>
            <person name="Kohn T."/>
            <person name="Peeters S.H."/>
            <person name="Heuer A."/>
            <person name="Rast P."/>
            <person name="Oberbeckmann S."/>
            <person name="Bunk B."/>
            <person name="Jeske O."/>
            <person name="Meyerdierks A."/>
            <person name="Storesund J.E."/>
            <person name="Kallscheuer N."/>
            <person name="Luecker S."/>
            <person name="Lage O.M."/>
            <person name="Pohl T."/>
            <person name="Merkel B.J."/>
            <person name="Hornburger P."/>
            <person name="Mueller R.-W."/>
            <person name="Bruemmer F."/>
            <person name="Labrenz M."/>
            <person name="Spormann A.M."/>
            <person name="Op den Camp H."/>
            <person name="Overmann J."/>
            <person name="Amann R."/>
            <person name="Jetten M.S.M."/>
            <person name="Mascher T."/>
            <person name="Medema M.H."/>
            <person name="Devos D.P."/>
            <person name="Kaster A.-K."/>
            <person name="Ovreas L."/>
            <person name="Rohde M."/>
            <person name="Galperin M.Y."/>
            <person name="Jogler C."/>
        </authorList>
    </citation>
    <scope>NUCLEOTIDE SEQUENCE [LARGE SCALE GENOMIC DNA]</scope>
    <source>
        <strain evidence="3 5">DSM 8797</strain>
    </source>
</reference>
<feature type="transmembrane region" description="Helical" evidence="1">
    <location>
        <begin position="6"/>
        <end position="27"/>
    </location>
</feature>
<dbReference type="Proteomes" id="UP000263642">
    <property type="component" value="Unassembled WGS sequence"/>
</dbReference>
<protein>
    <recommendedName>
        <fullName evidence="6">DUF4878 domain-containing protein</fullName>
    </recommendedName>
</protein>
<reference evidence="2 4" key="1">
    <citation type="journal article" date="2018" name="Nat. Biotechnol.">
        <title>A standardized bacterial taxonomy based on genome phylogeny substantially revises the tree of life.</title>
        <authorList>
            <person name="Parks D.H."/>
            <person name="Chuvochina M."/>
            <person name="Waite D.W."/>
            <person name="Rinke C."/>
            <person name="Skarshewski A."/>
            <person name="Chaumeil P.A."/>
            <person name="Hugenholtz P."/>
        </authorList>
    </citation>
    <scope>NUCLEOTIDE SEQUENCE [LARGE SCALE GENOMIC DNA]</scope>
    <source>
        <strain evidence="2">UBA9375</strain>
    </source>
</reference>
<sequence>MANRPLSQKFLIGVLVTAGLYLVVIGAQRFYEHYRVKQIALEFVDALETGNESQIRALLTPEKADLAKKLNQKSHDDPLPLECRVLDVKMTSSTAQVRVQIQKNGYAIKPDIHLVKSQTGVWKVSDITQAKVDPLWYDQEDELARKKLTEEGVPPAEVQGRVLAKELARSLNTTVEDSSSDQVDP</sequence>
<keyword evidence="1" id="KW-0812">Transmembrane</keyword>
<dbReference type="RefSeq" id="WP_002646428.1">
    <property type="nucleotide sequence ID" value="NZ_CAXAST010000003.1"/>
</dbReference>
<name>A0A3D3RAN3_9PLAN</name>
<proteinExistence type="predicted"/>
<evidence type="ECO:0000313" key="2">
    <source>
        <dbReference type="EMBL" id="HCO25911.1"/>
    </source>
</evidence>
<gene>
    <name evidence="2" type="ORF">DIT97_23865</name>
    <name evidence="3" type="ORF">GmarT_10200</name>
</gene>
<dbReference type="EMBL" id="CP042910">
    <property type="protein sequence ID" value="QEG15182.1"/>
    <property type="molecule type" value="Genomic_DNA"/>
</dbReference>
<evidence type="ECO:0000313" key="5">
    <source>
        <dbReference type="Proteomes" id="UP000322887"/>
    </source>
</evidence>
<organism evidence="2 4">
    <name type="scientific">Gimesia maris</name>
    <dbReference type="NCBI Taxonomy" id="122"/>
    <lineage>
        <taxon>Bacteria</taxon>
        <taxon>Pseudomonadati</taxon>
        <taxon>Planctomycetota</taxon>
        <taxon>Planctomycetia</taxon>
        <taxon>Planctomycetales</taxon>
        <taxon>Planctomycetaceae</taxon>
        <taxon>Gimesia</taxon>
    </lineage>
</organism>
<dbReference type="Proteomes" id="UP000322887">
    <property type="component" value="Chromosome"/>
</dbReference>
<dbReference type="AlphaFoldDB" id="A0A3D3RAN3"/>
<evidence type="ECO:0008006" key="6">
    <source>
        <dbReference type="Google" id="ProtNLM"/>
    </source>
</evidence>
<evidence type="ECO:0000313" key="4">
    <source>
        <dbReference type="Proteomes" id="UP000263642"/>
    </source>
</evidence>
<keyword evidence="1" id="KW-1133">Transmembrane helix</keyword>
<evidence type="ECO:0000313" key="3">
    <source>
        <dbReference type="EMBL" id="QEG15182.1"/>
    </source>
</evidence>
<keyword evidence="5" id="KW-1185">Reference proteome</keyword>
<accession>A0A3D3RAN3</accession>
<dbReference type="EMBL" id="DQAY01000142">
    <property type="protein sequence ID" value="HCO25911.1"/>
    <property type="molecule type" value="Genomic_DNA"/>
</dbReference>
<evidence type="ECO:0000256" key="1">
    <source>
        <dbReference type="SAM" id="Phobius"/>
    </source>
</evidence>
<keyword evidence="1" id="KW-0472">Membrane</keyword>
<dbReference type="GeneID" id="98645671"/>